<feature type="domain" description="Transcriptional regulator LacI/GalR-like sensor" evidence="5">
    <location>
        <begin position="6"/>
        <end position="52"/>
    </location>
</feature>
<comment type="caution">
    <text evidence="6">The sequence shown here is derived from an EMBL/GenBank/DDBJ whole genome shotgun (WGS) entry which is preliminary data.</text>
</comment>
<dbReference type="GO" id="GO:0003677">
    <property type="term" value="F:DNA binding"/>
    <property type="evidence" value="ECO:0007669"/>
    <property type="project" value="UniProtKB-KW"/>
</dbReference>
<evidence type="ECO:0000256" key="1">
    <source>
        <dbReference type="ARBA" id="ARBA00023015"/>
    </source>
</evidence>
<dbReference type="Proteomes" id="UP000603227">
    <property type="component" value="Unassembled WGS sequence"/>
</dbReference>
<dbReference type="SUPFAM" id="SSF53822">
    <property type="entry name" value="Periplasmic binding protein-like I"/>
    <property type="match status" value="1"/>
</dbReference>
<proteinExistence type="predicted"/>
<keyword evidence="1" id="KW-0805">Transcription regulation</keyword>
<reference evidence="6" key="1">
    <citation type="journal article" date="2014" name="Int. J. Syst. Evol. Microbiol.">
        <title>Complete genome sequence of Corynebacterium casei LMG S-19264T (=DSM 44701T), isolated from a smear-ripened cheese.</title>
        <authorList>
            <consortium name="US DOE Joint Genome Institute (JGI-PGF)"/>
            <person name="Walter F."/>
            <person name="Albersmeier A."/>
            <person name="Kalinowski J."/>
            <person name="Ruckert C."/>
        </authorList>
    </citation>
    <scope>NUCLEOTIDE SEQUENCE</scope>
    <source>
        <strain evidence="6">CGMCC 4.7403</strain>
    </source>
</reference>
<evidence type="ECO:0000256" key="4">
    <source>
        <dbReference type="SAM" id="MobiDB-lite"/>
    </source>
</evidence>
<accession>A0A919GQQ5</accession>
<dbReference type="AlphaFoldDB" id="A0A919GQQ5"/>
<evidence type="ECO:0000313" key="7">
    <source>
        <dbReference type="Proteomes" id="UP000603227"/>
    </source>
</evidence>
<keyword evidence="3" id="KW-0804">Transcription</keyword>
<reference evidence="6" key="2">
    <citation type="submission" date="2020-09" db="EMBL/GenBank/DDBJ databases">
        <authorList>
            <person name="Sun Q."/>
            <person name="Zhou Y."/>
        </authorList>
    </citation>
    <scope>NUCLEOTIDE SEQUENCE</scope>
    <source>
        <strain evidence="6">CGMCC 4.7403</strain>
    </source>
</reference>
<gene>
    <name evidence="6" type="ORF">GCM10017771_36090</name>
</gene>
<dbReference type="EMBL" id="BNAT01000011">
    <property type="protein sequence ID" value="GHH88881.1"/>
    <property type="molecule type" value="Genomic_DNA"/>
</dbReference>
<sequence>MAEWLDLSTVAQSPSDMGRAAAELALELINDPDADRARHIVLPTHLIPRGTTAPPPAHHSEQESSGGLSDGAGRRP</sequence>
<name>A0A919GQQ5_9ACTN</name>
<dbReference type="Gene3D" id="3.40.50.2300">
    <property type="match status" value="1"/>
</dbReference>
<keyword evidence="7" id="KW-1185">Reference proteome</keyword>
<dbReference type="InterPro" id="IPR028082">
    <property type="entry name" value="Peripla_BP_I"/>
</dbReference>
<evidence type="ECO:0000313" key="6">
    <source>
        <dbReference type="EMBL" id="GHH88881.1"/>
    </source>
</evidence>
<feature type="region of interest" description="Disordered" evidence="4">
    <location>
        <begin position="46"/>
        <end position="76"/>
    </location>
</feature>
<evidence type="ECO:0000256" key="2">
    <source>
        <dbReference type="ARBA" id="ARBA00023125"/>
    </source>
</evidence>
<organism evidence="6 7">
    <name type="scientific">Streptomyces capitiformicae</name>
    <dbReference type="NCBI Taxonomy" id="2014920"/>
    <lineage>
        <taxon>Bacteria</taxon>
        <taxon>Bacillati</taxon>
        <taxon>Actinomycetota</taxon>
        <taxon>Actinomycetes</taxon>
        <taxon>Kitasatosporales</taxon>
        <taxon>Streptomycetaceae</taxon>
        <taxon>Streptomyces</taxon>
    </lineage>
</organism>
<dbReference type="Pfam" id="PF13377">
    <property type="entry name" value="Peripla_BP_3"/>
    <property type="match status" value="1"/>
</dbReference>
<dbReference type="InterPro" id="IPR046335">
    <property type="entry name" value="LacI/GalR-like_sensor"/>
</dbReference>
<protein>
    <recommendedName>
        <fullName evidence="5">Transcriptional regulator LacI/GalR-like sensor domain-containing protein</fullName>
    </recommendedName>
</protein>
<evidence type="ECO:0000256" key="3">
    <source>
        <dbReference type="ARBA" id="ARBA00023163"/>
    </source>
</evidence>
<keyword evidence="2" id="KW-0238">DNA-binding</keyword>
<evidence type="ECO:0000259" key="5">
    <source>
        <dbReference type="Pfam" id="PF13377"/>
    </source>
</evidence>